<accession>A0ACC0QJF1</accession>
<evidence type="ECO:0000313" key="1">
    <source>
        <dbReference type="EMBL" id="KAI8655083.1"/>
    </source>
</evidence>
<comment type="caution">
    <text evidence="1">The sequence shown here is derived from an EMBL/GenBank/DDBJ whole genome shotgun (WGS) entry which is preliminary data.</text>
</comment>
<gene>
    <name evidence="1" type="ORF">NCS57_01256000</name>
</gene>
<evidence type="ECO:0000313" key="2">
    <source>
        <dbReference type="Proteomes" id="UP001065298"/>
    </source>
</evidence>
<proteinExistence type="predicted"/>
<dbReference type="Proteomes" id="UP001065298">
    <property type="component" value="Chromosome 10"/>
</dbReference>
<reference evidence="1" key="1">
    <citation type="submission" date="2022-06" db="EMBL/GenBank/DDBJ databases">
        <title>Fusarium solani species complex genomes reveal bases of compartmentalisation and animal pathogenesis.</title>
        <authorList>
            <person name="Tsai I.J."/>
        </authorList>
    </citation>
    <scope>NUCLEOTIDE SEQUENCE</scope>
    <source>
        <strain evidence="1">Fu6.1</strain>
    </source>
</reference>
<protein>
    <submittedName>
        <fullName evidence="1">Uncharacterized protein</fullName>
    </submittedName>
</protein>
<sequence length="367" mass="40572">MALTVGQAIGVGVAVGFASSLILIAVILGISRIISAYYVPPNRVIAMQPQYSPAVLVPPPDAIEEINIGVHELSAPCELKEAENLAFHLEGFAKFFFGSRFQRKPDVPESLFDESELVRLAGEPINGGTWSQSISNVSTRVPAIRCFLAQVLLKRMQPTCPVDDCLLPPEISSCYQLVCRVYDIPRRMKPIAAWRESILMLQDYPRSLSPVACRPFEEGDPRRERMQAMAPVIISVLQPEALRTDHPRDGRFEKLLVNVLERAANSAIVLLGQPTEWEAVWSSTKTGFIVHPGLRFVWQGKTKYSRPAVVDDELAWPIRPGDKGQPNSQSEEQPKSDPAQAPIHDSLQLCGPKTAELSTAAYSTTDY</sequence>
<organism evidence="1 2">
    <name type="scientific">Fusarium keratoplasticum</name>
    <dbReference type="NCBI Taxonomy" id="1328300"/>
    <lineage>
        <taxon>Eukaryota</taxon>
        <taxon>Fungi</taxon>
        <taxon>Dikarya</taxon>
        <taxon>Ascomycota</taxon>
        <taxon>Pezizomycotina</taxon>
        <taxon>Sordariomycetes</taxon>
        <taxon>Hypocreomycetidae</taxon>
        <taxon>Hypocreales</taxon>
        <taxon>Nectriaceae</taxon>
        <taxon>Fusarium</taxon>
        <taxon>Fusarium solani species complex</taxon>
    </lineage>
</organism>
<dbReference type="EMBL" id="CM046512">
    <property type="protein sequence ID" value="KAI8655083.1"/>
    <property type="molecule type" value="Genomic_DNA"/>
</dbReference>
<name>A0ACC0QJF1_9HYPO</name>
<keyword evidence="2" id="KW-1185">Reference proteome</keyword>